<accession>A0ABV1G334</accession>
<keyword evidence="2" id="KW-1185">Reference proteome</keyword>
<gene>
    <name evidence="1" type="ORF">WMO66_00895</name>
</gene>
<dbReference type="Pfam" id="PF10050">
    <property type="entry name" value="DUF2284"/>
    <property type="match status" value="1"/>
</dbReference>
<dbReference type="Proteomes" id="UP001491552">
    <property type="component" value="Unassembled WGS sequence"/>
</dbReference>
<dbReference type="EMBL" id="JBBMFF010000065">
    <property type="protein sequence ID" value="MEQ2509813.1"/>
    <property type="molecule type" value="Genomic_DNA"/>
</dbReference>
<evidence type="ECO:0000313" key="2">
    <source>
        <dbReference type="Proteomes" id="UP001491552"/>
    </source>
</evidence>
<organism evidence="1 2">
    <name type="scientific">Faecousia intestinalis</name>
    <dbReference type="NCBI Taxonomy" id="3133167"/>
    <lineage>
        <taxon>Bacteria</taxon>
        <taxon>Bacillati</taxon>
        <taxon>Bacillota</taxon>
        <taxon>Clostridia</taxon>
        <taxon>Eubacteriales</taxon>
        <taxon>Oscillospiraceae</taxon>
        <taxon>Faecousia</taxon>
    </lineage>
</organism>
<sequence length="179" mass="19831">MTWEEMTSIAAEEGFAAAVVTDTKDIPFDPSFRPLCAENLCGKYGANYSCPPDCGTPDEMRARIQAHRHALVLQTIWEIADYSDSKAIKAAKKEHNAATLRLLGRLRRADVPGFPVGASGCALCETCAIVEHEPCRYPDLYYSCMSAYCIFVRRLAEQCGMEYDCGPGLLAFFGMYVFD</sequence>
<protein>
    <submittedName>
        <fullName evidence="1">DUF2284 domain-containing protein</fullName>
    </submittedName>
</protein>
<dbReference type="RefSeq" id="WP_349134523.1">
    <property type="nucleotide sequence ID" value="NZ_JBBMFF010000065.1"/>
</dbReference>
<dbReference type="InterPro" id="IPR019271">
    <property type="entry name" value="DUF2284_metal-binding"/>
</dbReference>
<evidence type="ECO:0000313" key="1">
    <source>
        <dbReference type="EMBL" id="MEQ2509813.1"/>
    </source>
</evidence>
<proteinExistence type="predicted"/>
<comment type="caution">
    <text evidence="1">The sequence shown here is derived from an EMBL/GenBank/DDBJ whole genome shotgun (WGS) entry which is preliminary data.</text>
</comment>
<name>A0ABV1G334_9FIRM</name>
<reference evidence="1 2" key="1">
    <citation type="submission" date="2024-03" db="EMBL/GenBank/DDBJ databases">
        <title>Human intestinal bacterial collection.</title>
        <authorList>
            <person name="Pauvert C."/>
            <person name="Hitch T.C.A."/>
            <person name="Clavel T."/>
        </authorList>
    </citation>
    <scope>NUCLEOTIDE SEQUENCE [LARGE SCALE GENOMIC DNA]</scope>
    <source>
        <strain evidence="1 2">CLA-AA-H192</strain>
    </source>
</reference>